<evidence type="ECO:0000313" key="1">
    <source>
        <dbReference type="EMBL" id="CAB4153444.1"/>
    </source>
</evidence>
<organism evidence="1">
    <name type="scientific">uncultured Caudovirales phage</name>
    <dbReference type="NCBI Taxonomy" id="2100421"/>
    <lineage>
        <taxon>Viruses</taxon>
        <taxon>Duplodnaviria</taxon>
        <taxon>Heunggongvirae</taxon>
        <taxon>Uroviricota</taxon>
        <taxon>Caudoviricetes</taxon>
        <taxon>Peduoviridae</taxon>
        <taxon>Maltschvirus</taxon>
        <taxon>Maltschvirus maltsch</taxon>
    </lineage>
</organism>
<name>A0A6J5N2Z9_9CAUD</name>
<dbReference type="EMBL" id="LR796594">
    <property type="protein sequence ID" value="CAB4153444.1"/>
    <property type="molecule type" value="Genomic_DNA"/>
</dbReference>
<accession>A0A6J5N2Z9</accession>
<protein>
    <submittedName>
        <fullName evidence="1">Uncharacterized protein</fullName>
    </submittedName>
</protein>
<proteinExistence type="predicted"/>
<reference evidence="1" key="1">
    <citation type="submission" date="2020-04" db="EMBL/GenBank/DDBJ databases">
        <authorList>
            <person name="Chiriac C."/>
            <person name="Salcher M."/>
            <person name="Ghai R."/>
            <person name="Kavagutti S V."/>
        </authorList>
    </citation>
    <scope>NUCLEOTIDE SEQUENCE</scope>
</reference>
<gene>
    <name evidence="1" type="ORF">UFOVP622_46</name>
</gene>
<sequence>MKTEEIYKLASEITEKEFNNVLFKFNKTELELFNCLVQLGDTKEVALFTVISEKYENKKAIQIQD</sequence>